<dbReference type="Proteomes" id="UP000249619">
    <property type="component" value="Unassembled WGS sequence"/>
</dbReference>
<proteinExistence type="predicted"/>
<keyword evidence="3" id="KW-1185">Reference proteome</keyword>
<comment type="caution">
    <text evidence="2">The sequence shown here is derived from an EMBL/GenBank/DDBJ whole genome shotgun (WGS) entry which is preliminary data.</text>
</comment>
<name>A0A364NAW8_STELY</name>
<dbReference type="Pfam" id="PF07985">
    <property type="entry name" value="SRR1"/>
    <property type="match status" value="1"/>
</dbReference>
<gene>
    <name evidence="2" type="ORF">DDE83_002273</name>
</gene>
<evidence type="ECO:0000259" key="1">
    <source>
        <dbReference type="Pfam" id="PF07985"/>
    </source>
</evidence>
<dbReference type="AlphaFoldDB" id="A0A364NAW8"/>
<feature type="domain" description="SRR1-like" evidence="1">
    <location>
        <begin position="181"/>
        <end position="298"/>
    </location>
</feature>
<evidence type="ECO:0000313" key="2">
    <source>
        <dbReference type="EMBL" id="RAR14323.1"/>
    </source>
</evidence>
<reference evidence="3" key="1">
    <citation type="submission" date="2018-05" db="EMBL/GenBank/DDBJ databases">
        <title>Draft genome sequence of Stemphylium lycopersici strain CIDEFI 213.</title>
        <authorList>
            <person name="Medina R."/>
            <person name="Franco M.E.E."/>
            <person name="Lucentini C.G."/>
            <person name="Saparrat M.C.N."/>
            <person name="Balatti P.A."/>
        </authorList>
    </citation>
    <scope>NUCLEOTIDE SEQUENCE [LARGE SCALE GENOMIC DNA]</scope>
    <source>
        <strain evidence="3">CIDEFI 213</strain>
    </source>
</reference>
<sequence>MSVPRIPKRQPFNFDTVYQAAGKSGIPIHTRERLEEVRKQYRSLLATGTAQTDDLFGQKVYMTLGNKNSKRILICKDSKGQKAILELSDQDAIHVDTHSLTDLAKQDPIVVSREEGDAPHFRPEDYRNFEEMQRGSPFYLEIDWDMGYDSDTENPLKETRPWTSRWAKAWKSSDVRKRLLKIVQENAQTMRRVTKVVCFGLSHILPHKDCDRFYIQHLAASDIATILSTNQAKNPDDPKDIEIFAQDPAYTATCKTLLSEMSPPIKVVDFATAEGLSLIDENTFIISLNTTASILEPAIQIAGPRGPAGLLTHPWLENVEKTWANRWHEGRLPPKYYWGTDVEFEYKNKSKLVRLDDEKWFGVPGDVDGNGKYWEPVHAILLFGDK</sequence>
<protein>
    <recommendedName>
        <fullName evidence="1">SRR1-like domain-containing protein</fullName>
    </recommendedName>
</protein>
<dbReference type="PANTHER" id="PTHR42080:SF1">
    <property type="entry name" value="SRR1-LIKE DOMAIN-CONTAINING PROTEIN"/>
    <property type="match status" value="1"/>
</dbReference>
<dbReference type="PANTHER" id="PTHR42080">
    <property type="entry name" value="SRR1 DOMAIN-CONTAINING PROTEIN"/>
    <property type="match status" value="1"/>
</dbReference>
<accession>A0A364NAW8</accession>
<dbReference type="OrthoDB" id="5230585at2759"/>
<dbReference type="EMBL" id="QGDH01000023">
    <property type="protein sequence ID" value="RAR14323.1"/>
    <property type="molecule type" value="Genomic_DNA"/>
</dbReference>
<dbReference type="InterPro" id="IPR012942">
    <property type="entry name" value="SRR1-like"/>
</dbReference>
<organism evidence="2 3">
    <name type="scientific">Stemphylium lycopersici</name>
    <name type="common">Tomato gray leaf spot disease fungus</name>
    <name type="synonym">Thyrospora lycopersici</name>
    <dbReference type="NCBI Taxonomy" id="183478"/>
    <lineage>
        <taxon>Eukaryota</taxon>
        <taxon>Fungi</taxon>
        <taxon>Dikarya</taxon>
        <taxon>Ascomycota</taxon>
        <taxon>Pezizomycotina</taxon>
        <taxon>Dothideomycetes</taxon>
        <taxon>Pleosporomycetidae</taxon>
        <taxon>Pleosporales</taxon>
        <taxon>Pleosporineae</taxon>
        <taxon>Pleosporaceae</taxon>
        <taxon>Stemphylium</taxon>
    </lineage>
</organism>
<evidence type="ECO:0000313" key="3">
    <source>
        <dbReference type="Proteomes" id="UP000249619"/>
    </source>
</evidence>